<name>A0ABS5NUJ9_9BACI</name>
<dbReference type="RefSeq" id="WP_213102931.1">
    <property type="nucleotide sequence ID" value="NZ_JAGYPM010000003.1"/>
</dbReference>
<dbReference type="Gene3D" id="1.25.40.10">
    <property type="entry name" value="Tetratricopeptide repeat domain"/>
    <property type="match status" value="1"/>
</dbReference>
<dbReference type="Pfam" id="PF14559">
    <property type="entry name" value="TPR_19"/>
    <property type="match status" value="1"/>
</dbReference>
<proteinExistence type="predicted"/>
<dbReference type="EMBL" id="JAGYPM010000003">
    <property type="protein sequence ID" value="MBS4191501.1"/>
    <property type="molecule type" value="Genomic_DNA"/>
</dbReference>
<sequence length="344" mass="40174">MKKRDRKKLNDKIILFPDLEKRLMEKGLECLQQKKYLEAIEFLEGAMALEQNNNDIHIGLVLAYFEAGRLSEAKQLANSMLQEGLGDYIQIIDLYLMILVQLHQYDEIVATIEILIEEKEIPHDKLEHFTRLLEFSKKMIESNQEIGFVEDPAYEPEPNHLELNLISIKDQQEQIMIAAQLAERNIRPFIDEIKSYLQLKEGQPFFKTILLNVLTEHEYEKEIIVEKLDRKQAIKPANLLGVHEQKQMKSLLQVVGNQLEHEDPILYEHIKSLIARHNLIIYPFQLEPFKDEVWGAAYHSLASEYLGLSQSLEELSQRYQVKEEELIRAGLILMKIEEISSTNL</sequence>
<evidence type="ECO:0000313" key="2">
    <source>
        <dbReference type="Proteomes" id="UP000681027"/>
    </source>
</evidence>
<organism evidence="1 2">
    <name type="scientific">Cytobacillus citreus</name>
    <dbReference type="NCBI Taxonomy" id="2833586"/>
    <lineage>
        <taxon>Bacteria</taxon>
        <taxon>Bacillati</taxon>
        <taxon>Bacillota</taxon>
        <taxon>Bacilli</taxon>
        <taxon>Bacillales</taxon>
        <taxon>Bacillaceae</taxon>
        <taxon>Cytobacillus</taxon>
    </lineage>
</organism>
<comment type="caution">
    <text evidence="1">The sequence shown here is derived from an EMBL/GenBank/DDBJ whole genome shotgun (WGS) entry which is preliminary data.</text>
</comment>
<protein>
    <submittedName>
        <fullName evidence="1">Tetratricopeptide repeat protein</fullName>
    </submittedName>
</protein>
<dbReference type="SUPFAM" id="SSF48452">
    <property type="entry name" value="TPR-like"/>
    <property type="match status" value="1"/>
</dbReference>
<reference evidence="1 2" key="1">
    <citation type="submission" date="2021-05" db="EMBL/GenBank/DDBJ databases">
        <title>Novel Bacillus species.</title>
        <authorList>
            <person name="Liu G."/>
        </authorList>
    </citation>
    <scope>NUCLEOTIDE SEQUENCE [LARGE SCALE GENOMIC DNA]</scope>
    <source>
        <strain evidence="1 2">FJAT-49705</strain>
    </source>
</reference>
<accession>A0ABS5NUJ9</accession>
<dbReference type="InterPro" id="IPR011990">
    <property type="entry name" value="TPR-like_helical_dom_sf"/>
</dbReference>
<keyword evidence="2" id="KW-1185">Reference proteome</keyword>
<dbReference type="Proteomes" id="UP000681027">
    <property type="component" value="Unassembled WGS sequence"/>
</dbReference>
<evidence type="ECO:0000313" key="1">
    <source>
        <dbReference type="EMBL" id="MBS4191501.1"/>
    </source>
</evidence>
<gene>
    <name evidence="1" type="ORF">KHA94_15025</name>
</gene>